<organism evidence="1 2">
    <name type="scientific">Linum trigynum</name>
    <dbReference type="NCBI Taxonomy" id="586398"/>
    <lineage>
        <taxon>Eukaryota</taxon>
        <taxon>Viridiplantae</taxon>
        <taxon>Streptophyta</taxon>
        <taxon>Embryophyta</taxon>
        <taxon>Tracheophyta</taxon>
        <taxon>Spermatophyta</taxon>
        <taxon>Magnoliopsida</taxon>
        <taxon>eudicotyledons</taxon>
        <taxon>Gunneridae</taxon>
        <taxon>Pentapetalae</taxon>
        <taxon>rosids</taxon>
        <taxon>fabids</taxon>
        <taxon>Malpighiales</taxon>
        <taxon>Linaceae</taxon>
        <taxon>Linum</taxon>
    </lineage>
</organism>
<reference evidence="1 2" key="1">
    <citation type="submission" date="2024-04" db="EMBL/GenBank/DDBJ databases">
        <authorList>
            <person name="Fracassetti M."/>
        </authorList>
    </citation>
    <scope>NUCLEOTIDE SEQUENCE [LARGE SCALE GENOMIC DNA]</scope>
</reference>
<proteinExistence type="predicted"/>
<sequence length="69" mass="8451">MQLQDVKENIKSRRNKIFLLVEELRRLWIQQRIRGRRRNINRAAVPDDELSKEMLEIQSTIPFLRHVVR</sequence>
<keyword evidence="2" id="KW-1185">Reference proteome</keyword>
<gene>
    <name evidence="1" type="ORF">LTRI10_LOCUS35319</name>
</gene>
<dbReference type="EMBL" id="OZ034819">
    <property type="protein sequence ID" value="CAL1394846.1"/>
    <property type="molecule type" value="Genomic_DNA"/>
</dbReference>
<accession>A0AAV2F9A9</accession>
<protein>
    <submittedName>
        <fullName evidence="1">Uncharacterized protein</fullName>
    </submittedName>
</protein>
<evidence type="ECO:0000313" key="2">
    <source>
        <dbReference type="Proteomes" id="UP001497516"/>
    </source>
</evidence>
<dbReference type="Proteomes" id="UP001497516">
    <property type="component" value="Chromosome 6"/>
</dbReference>
<evidence type="ECO:0000313" key="1">
    <source>
        <dbReference type="EMBL" id="CAL1394846.1"/>
    </source>
</evidence>
<dbReference type="AlphaFoldDB" id="A0AAV2F9A9"/>
<name>A0AAV2F9A9_9ROSI</name>